<gene>
    <name evidence="3" type="ORF">GN244_ATG04447</name>
</gene>
<dbReference type="InterPro" id="IPR032675">
    <property type="entry name" value="LRR_dom_sf"/>
</dbReference>
<feature type="transmembrane region" description="Helical" evidence="1">
    <location>
        <begin position="300"/>
        <end position="323"/>
    </location>
</feature>
<dbReference type="Pfam" id="PF26605">
    <property type="entry name" value="WLGC"/>
    <property type="match status" value="1"/>
</dbReference>
<proteinExistence type="predicted"/>
<dbReference type="AlphaFoldDB" id="A0A833T4F3"/>
<feature type="transmembrane region" description="Helical" evidence="1">
    <location>
        <begin position="133"/>
        <end position="155"/>
    </location>
</feature>
<dbReference type="SUPFAM" id="SSF52058">
    <property type="entry name" value="L domain-like"/>
    <property type="match status" value="1"/>
</dbReference>
<keyword evidence="1" id="KW-0472">Membrane</keyword>
<dbReference type="Proteomes" id="UP000602510">
    <property type="component" value="Unassembled WGS sequence"/>
</dbReference>
<comment type="caution">
    <text evidence="3">The sequence shown here is derived from an EMBL/GenBank/DDBJ whole genome shotgun (WGS) entry which is preliminary data.</text>
</comment>
<sequence>MWAILSVNLPQLFGHLHHSTPSTAACFSMKGPESPPRKVGWGEDRDVESTQVASPTDDILYNLTRGAPTANTRGPMLVKPAAAPGLPTLLTKIQPGEGSICRASVDNRRSSAMRRFSSSISAALLPIPQTKSVYLQLVFAAVVVICLIWTVWLVMLNMAPNYTVNRVMNTENFDNGVFWLFVDPSPYLLWLSVIGLSVAGIGYAAILVKLIARPKRRVSQAPESLRSSPKIDANKTALDRLSTANQFARRVTSSAQLLLSLAQTDSVSRQLAKLGMKIGELAFETVLLVQILEAGSPTPIVAIFTFIIASNALACATTMFLPFQRIGLIETLVDLLFDLLIVAGCPMLVLVYCLSTFNFPRDKLDINHEVFPPGWFEQQASVVADPAQTAVIYKSLKSLRISSTLDFFARMGVHATLFLRLRHLVNLIQSPWKQRARVYPRRHRSAAVLFVVYALLLVIFVEESVRTSNIACDPHPECAVHARRWTILESESLTQCPCLMMIDRDIAPKSYAEWEQPENVTDKLAQLATRGDLQTVQITNRYLPVLPNELRHCTELRHLTLEYTHTQTLPNWFKEFAELEFLHLESKFTSPFVVVPDDIFHDMSSLTFIHFAGFVPMRRLPSFQGLTNLKSLTLAVFLLLDQLPAFNHLYRLERLLVTCVPGLDSLPDFAPIQENLKSLILTDRGTWCCNGFLGECDLQHPMCQIHPLWGTPAASCLTSNRDKATPGTLALIQKYPDNVCNGLLYPGSLEGPPTSATMDPCNGTLYRQCVDASGVESMCYNARFMGIACDTNPFPIKMRRYQIARGVGGPCNPEYEAWLGCE</sequence>
<dbReference type="InterPro" id="IPR058256">
    <property type="entry name" value="WLGC"/>
</dbReference>
<feature type="transmembrane region" description="Helical" evidence="1">
    <location>
        <begin position="443"/>
        <end position="461"/>
    </location>
</feature>
<protein>
    <recommendedName>
        <fullName evidence="2">WLGC domain-containing protein</fullName>
    </recommendedName>
</protein>
<feature type="domain" description="WLGC" evidence="2">
    <location>
        <begin position="757"/>
        <end position="822"/>
    </location>
</feature>
<evidence type="ECO:0000313" key="3">
    <source>
        <dbReference type="EMBL" id="KAF4043238.1"/>
    </source>
</evidence>
<keyword evidence="4" id="KW-1185">Reference proteome</keyword>
<keyword evidence="1" id="KW-1133">Transmembrane helix</keyword>
<keyword evidence="1" id="KW-0812">Transmembrane</keyword>
<reference evidence="3" key="1">
    <citation type="submission" date="2020-04" db="EMBL/GenBank/DDBJ databases">
        <title>Hybrid Assembly of Korean Phytophthora infestans isolates.</title>
        <authorList>
            <person name="Prokchorchik M."/>
            <person name="Lee Y."/>
            <person name="Seo J."/>
            <person name="Cho J.-H."/>
            <person name="Park Y.-E."/>
            <person name="Jang D.-C."/>
            <person name="Im J.-S."/>
            <person name="Choi J.-G."/>
            <person name="Park H.-J."/>
            <person name="Lee G.-B."/>
            <person name="Lee Y.-G."/>
            <person name="Hong S.-Y."/>
            <person name="Cho K."/>
            <person name="Sohn K.H."/>
        </authorList>
    </citation>
    <scope>NUCLEOTIDE SEQUENCE</scope>
    <source>
        <strain evidence="3">KR_1_A1</strain>
    </source>
</reference>
<dbReference type="EMBL" id="WSZM01000091">
    <property type="protein sequence ID" value="KAF4043238.1"/>
    <property type="molecule type" value="Genomic_DNA"/>
</dbReference>
<feature type="transmembrane region" description="Helical" evidence="1">
    <location>
        <begin position="335"/>
        <end position="354"/>
    </location>
</feature>
<feature type="transmembrane region" description="Helical" evidence="1">
    <location>
        <begin position="187"/>
        <end position="208"/>
    </location>
</feature>
<evidence type="ECO:0000259" key="2">
    <source>
        <dbReference type="Pfam" id="PF26605"/>
    </source>
</evidence>
<organism evidence="3 4">
    <name type="scientific">Phytophthora infestans</name>
    <name type="common">Potato late blight agent</name>
    <name type="synonym">Botrytis infestans</name>
    <dbReference type="NCBI Taxonomy" id="4787"/>
    <lineage>
        <taxon>Eukaryota</taxon>
        <taxon>Sar</taxon>
        <taxon>Stramenopiles</taxon>
        <taxon>Oomycota</taxon>
        <taxon>Peronosporomycetes</taxon>
        <taxon>Peronosporales</taxon>
        <taxon>Peronosporaceae</taxon>
        <taxon>Phytophthora</taxon>
    </lineage>
</organism>
<evidence type="ECO:0000313" key="4">
    <source>
        <dbReference type="Proteomes" id="UP000602510"/>
    </source>
</evidence>
<evidence type="ECO:0000256" key="1">
    <source>
        <dbReference type="SAM" id="Phobius"/>
    </source>
</evidence>
<dbReference type="Gene3D" id="3.80.10.10">
    <property type="entry name" value="Ribonuclease Inhibitor"/>
    <property type="match status" value="1"/>
</dbReference>
<accession>A0A833T4F3</accession>
<name>A0A833T4F3_PHYIN</name>